<dbReference type="InterPro" id="IPR012292">
    <property type="entry name" value="Globin/Proto"/>
</dbReference>
<evidence type="ECO:0000313" key="2">
    <source>
        <dbReference type="Proteomes" id="UP000013243"/>
    </source>
</evidence>
<dbReference type="GO" id="GO:0019825">
    <property type="term" value="F:oxygen binding"/>
    <property type="evidence" value="ECO:0007669"/>
    <property type="project" value="InterPro"/>
</dbReference>
<evidence type="ECO:0000313" key="1">
    <source>
        <dbReference type="EMBL" id="ANP41376.1"/>
    </source>
</evidence>
<dbReference type="GeneID" id="28250449"/>
<sequence>MQDAHPLARFDITAGDIRRVVRVFYSEVRRHPVIGPVFAAHVSDWPEHEAKIANFWRNAILRERVYDGFPMREHLARPDVKPEHFPIWLGLFHNVLNRELSAEQAMQWGHLADRIGEGFRTGIESMRQPKGEPPRLI</sequence>
<dbReference type="STRING" id="1265309.K529_011415"/>
<dbReference type="RefSeq" id="WP_005609523.1">
    <property type="nucleotide sequence ID" value="NZ_CP015230.1"/>
</dbReference>
<dbReference type="OrthoDB" id="25954at2"/>
<organism evidence="1 2">
    <name type="scientific">Tritonibacter mobilis F1926</name>
    <dbReference type="NCBI Taxonomy" id="1265309"/>
    <lineage>
        <taxon>Bacteria</taxon>
        <taxon>Pseudomonadati</taxon>
        <taxon>Pseudomonadota</taxon>
        <taxon>Alphaproteobacteria</taxon>
        <taxon>Rhodobacterales</taxon>
        <taxon>Paracoccaceae</taxon>
        <taxon>Tritonibacter</taxon>
    </lineage>
</organism>
<dbReference type="KEGG" id="rmb:K529_011415"/>
<reference evidence="1 2" key="1">
    <citation type="journal article" date="2016" name="ISME J.">
        <title>Global occurrence and heterogeneity of the Roseobacter-clade species Ruegeria mobilis.</title>
        <authorList>
            <person name="Sonnenschein E."/>
            <person name="Gram L."/>
        </authorList>
    </citation>
    <scope>NUCLEOTIDE SEQUENCE [LARGE SCALE GENOMIC DNA]</scope>
    <source>
        <strain evidence="1 2">F1926</strain>
    </source>
</reference>
<dbReference type="Gene3D" id="1.10.490.10">
    <property type="entry name" value="Globins"/>
    <property type="match status" value="1"/>
</dbReference>
<dbReference type="EMBL" id="CP015230">
    <property type="protein sequence ID" value="ANP41376.1"/>
    <property type="molecule type" value="Genomic_DNA"/>
</dbReference>
<proteinExistence type="predicted"/>
<dbReference type="AlphaFoldDB" id="A0A1B1A4C6"/>
<name>A0A1B1A4C6_9RHOB</name>
<dbReference type="SUPFAM" id="SSF46458">
    <property type="entry name" value="Globin-like"/>
    <property type="match status" value="1"/>
</dbReference>
<dbReference type="Proteomes" id="UP000013243">
    <property type="component" value="Chromosome"/>
</dbReference>
<protein>
    <submittedName>
        <fullName evidence="1">Globin family protein</fullName>
    </submittedName>
</protein>
<dbReference type="InterPro" id="IPR009050">
    <property type="entry name" value="Globin-like_sf"/>
</dbReference>
<dbReference type="GO" id="GO:0020037">
    <property type="term" value="F:heme binding"/>
    <property type="evidence" value="ECO:0007669"/>
    <property type="project" value="InterPro"/>
</dbReference>
<gene>
    <name evidence="1" type="ORF">K529_011415</name>
</gene>
<accession>A0A1B1A4C6</accession>
<dbReference type="CDD" id="cd08916">
    <property type="entry name" value="TrHb3_P"/>
    <property type="match status" value="1"/>
</dbReference>